<dbReference type="Gene3D" id="3.30.450.20">
    <property type="entry name" value="PAS domain"/>
    <property type="match status" value="1"/>
</dbReference>
<dbReference type="NCBIfam" id="NF008293">
    <property type="entry name" value="PRK11073.1"/>
    <property type="match status" value="1"/>
</dbReference>
<evidence type="ECO:0000313" key="16">
    <source>
        <dbReference type="EMBL" id="MCF2948666.1"/>
    </source>
</evidence>
<evidence type="ECO:0000256" key="14">
    <source>
        <dbReference type="ARBA" id="ARBA00043094"/>
    </source>
</evidence>
<reference evidence="16 17" key="1">
    <citation type="submission" date="2022-01" db="EMBL/GenBank/DDBJ databases">
        <title>Paraglaciecola sp. G1-23.</title>
        <authorList>
            <person name="Jin M.S."/>
            <person name="Han D.M."/>
            <person name="Kim H.M."/>
            <person name="Jeon C.O."/>
        </authorList>
    </citation>
    <scope>NUCLEOTIDE SEQUENCE [LARGE SCALE GENOMIC DNA]</scope>
    <source>
        <strain evidence="16 17">G1-23</strain>
    </source>
</reference>
<dbReference type="EMBL" id="JAKGAS010000005">
    <property type="protein sequence ID" value="MCF2948666.1"/>
    <property type="molecule type" value="Genomic_DNA"/>
</dbReference>
<dbReference type="PRINTS" id="PR00344">
    <property type="entry name" value="BCTRLSENSOR"/>
</dbReference>
<dbReference type="Pfam" id="PF00512">
    <property type="entry name" value="HisKA"/>
    <property type="match status" value="1"/>
</dbReference>
<organism evidence="16 17">
    <name type="scientific">Paraglaciecola algarum</name>
    <dbReference type="NCBI Taxonomy" id="3050085"/>
    <lineage>
        <taxon>Bacteria</taxon>
        <taxon>Pseudomonadati</taxon>
        <taxon>Pseudomonadota</taxon>
        <taxon>Gammaproteobacteria</taxon>
        <taxon>Alteromonadales</taxon>
        <taxon>Alteromonadaceae</taxon>
        <taxon>Paraglaciecola</taxon>
    </lineage>
</organism>
<dbReference type="SUPFAM" id="SSF55874">
    <property type="entry name" value="ATPase domain of HSP90 chaperone/DNA topoisomerase II/histidine kinase"/>
    <property type="match status" value="1"/>
</dbReference>
<keyword evidence="10" id="KW-0535">Nitrogen fixation</keyword>
<dbReference type="Gene3D" id="3.30.565.10">
    <property type="entry name" value="Histidine kinase-like ATPase, C-terminal domain"/>
    <property type="match status" value="1"/>
</dbReference>
<dbReference type="RefSeq" id="WP_235312608.1">
    <property type="nucleotide sequence ID" value="NZ_JAKGAS010000005.1"/>
</dbReference>
<dbReference type="PROSITE" id="PS50109">
    <property type="entry name" value="HIS_KIN"/>
    <property type="match status" value="1"/>
</dbReference>
<dbReference type="SUPFAM" id="SSF47384">
    <property type="entry name" value="Homodimeric domain of signal transducing histidine kinase"/>
    <property type="match status" value="1"/>
</dbReference>
<dbReference type="InterPro" id="IPR003661">
    <property type="entry name" value="HisK_dim/P_dom"/>
</dbReference>
<dbReference type="CDD" id="cd00082">
    <property type="entry name" value="HisKA"/>
    <property type="match status" value="1"/>
</dbReference>
<evidence type="ECO:0000256" key="11">
    <source>
        <dbReference type="ARBA" id="ARBA00037696"/>
    </source>
</evidence>
<evidence type="ECO:0000256" key="9">
    <source>
        <dbReference type="ARBA" id="ARBA00023012"/>
    </source>
</evidence>
<dbReference type="PANTHER" id="PTHR43065">
    <property type="entry name" value="SENSOR HISTIDINE KINASE"/>
    <property type="match status" value="1"/>
</dbReference>
<evidence type="ECO:0000256" key="5">
    <source>
        <dbReference type="ARBA" id="ARBA00022741"/>
    </source>
</evidence>
<evidence type="ECO:0000256" key="6">
    <source>
        <dbReference type="ARBA" id="ARBA00022777"/>
    </source>
</evidence>
<evidence type="ECO:0000256" key="12">
    <source>
        <dbReference type="ARBA" id="ARBA00039567"/>
    </source>
</evidence>
<dbReference type="PANTHER" id="PTHR43065:SF16">
    <property type="entry name" value="SENSORY HISTIDINE KINASE_PHOSPHATASE NTRB"/>
    <property type="match status" value="1"/>
</dbReference>
<comment type="catalytic activity">
    <reaction evidence="1">
        <text>ATP + protein L-histidine = ADP + protein N-phospho-L-histidine.</text>
        <dbReference type="EC" id="2.7.13.3"/>
    </reaction>
</comment>
<keyword evidence="5" id="KW-0547">Nucleotide-binding</keyword>
<evidence type="ECO:0000256" key="4">
    <source>
        <dbReference type="ARBA" id="ARBA00022679"/>
    </source>
</evidence>
<comment type="caution">
    <text evidence="16">The sequence shown here is derived from an EMBL/GenBank/DDBJ whole genome shotgun (WGS) entry which is preliminary data.</text>
</comment>
<dbReference type="Gene3D" id="1.10.287.130">
    <property type="match status" value="1"/>
</dbReference>
<name>A0ABS9D718_9ALTE</name>
<keyword evidence="3" id="KW-0597">Phosphoprotein</keyword>
<accession>A0ABS9D718</accession>
<dbReference type="CDD" id="cd00130">
    <property type="entry name" value="PAS"/>
    <property type="match status" value="1"/>
</dbReference>
<evidence type="ECO:0000256" key="2">
    <source>
        <dbReference type="ARBA" id="ARBA00012438"/>
    </source>
</evidence>
<keyword evidence="4" id="KW-0808">Transferase</keyword>
<evidence type="ECO:0000313" key="17">
    <source>
        <dbReference type="Proteomes" id="UP001521137"/>
    </source>
</evidence>
<dbReference type="InterPro" id="IPR004358">
    <property type="entry name" value="Sig_transdc_His_kin-like_C"/>
</dbReference>
<evidence type="ECO:0000256" key="8">
    <source>
        <dbReference type="ARBA" id="ARBA00022840"/>
    </source>
</evidence>
<keyword evidence="17" id="KW-1185">Reference proteome</keyword>
<comment type="function">
    <text evidence="11">Member of the two-component regulatory system NtrB/NtrC, which controls expression of the nitrogen-regulated (ntr) genes in response to nitrogen limitation. Under conditions of nitrogen limitation, NtrB autophosphorylates and transfers the phosphoryl group to NtrC. In the presence of nitrogen, acts as a phosphatase that dephosphorylates and inactivates NtrC.</text>
</comment>
<dbReference type="SMART" id="SM00387">
    <property type="entry name" value="HATPase_c"/>
    <property type="match status" value="1"/>
</dbReference>
<dbReference type="SMART" id="SM00388">
    <property type="entry name" value="HisKA"/>
    <property type="match status" value="1"/>
</dbReference>
<dbReference type="InterPro" id="IPR003594">
    <property type="entry name" value="HATPase_dom"/>
</dbReference>
<protein>
    <recommendedName>
        <fullName evidence="12">Sensory histidine kinase/phosphatase NtrB</fullName>
        <ecNumber evidence="2">2.7.13.3</ecNumber>
    </recommendedName>
    <alternativeName>
        <fullName evidence="13">Nitrogen regulation protein NR(II)</fullName>
    </alternativeName>
    <alternativeName>
        <fullName evidence="14">Nitrogen regulator II</fullName>
    </alternativeName>
</protein>
<keyword evidence="9" id="KW-0902">Two-component regulatory system</keyword>
<dbReference type="Proteomes" id="UP001521137">
    <property type="component" value="Unassembled WGS sequence"/>
</dbReference>
<evidence type="ECO:0000259" key="15">
    <source>
        <dbReference type="PROSITE" id="PS50109"/>
    </source>
</evidence>
<evidence type="ECO:0000256" key="3">
    <source>
        <dbReference type="ARBA" id="ARBA00022553"/>
    </source>
</evidence>
<dbReference type="Pfam" id="PF02518">
    <property type="entry name" value="HATPase_c"/>
    <property type="match status" value="1"/>
</dbReference>
<dbReference type="InterPro" id="IPR036890">
    <property type="entry name" value="HATPase_C_sf"/>
</dbReference>
<dbReference type="SUPFAM" id="SSF55785">
    <property type="entry name" value="PYP-like sensor domain (PAS domain)"/>
    <property type="match status" value="1"/>
</dbReference>
<dbReference type="Pfam" id="PF00989">
    <property type="entry name" value="PAS"/>
    <property type="match status" value="1"/>
</dbReference>
<proteinExistence type="predicted"/>
<dbReference type="InterPro" id="IPR013767">
    <property type="entry name" value="PAS_fold"/>
</dbReference>
<keyword evidence="6" id="KW-0418">Kinase</keyword>
<evidence type="ECO:0000256" key="10">
    <source>
        <dbReference type="ARBA" id="ARBA00023231"/>
    </source>
</evidence>
<dbReference type="EC" id="2.7.13.3" evidence="2"/>
<dbReference type="InterPro" id="IPR035965">
    <property type="entry name" value="PAS-like_dom_sf"/>
</dbReference>
<keyword evidence="8" id="KW-0067">ATP-binding</keyword>
<feature type="domain" description="Histidine kinase" evidence="15">
    <location>
        <begin position="138"/>
        <end position="354"/>
    </location>
</feature>
<evidence type="ECO:0000256" key="13">
    <source>
        <dbReference type="ARBA" id="ARBA00042313"/>
    </source>
</evidence>
<sequence length="359" mass="40731">MTDPVLTENLLDNLSTAILQLNEEMHILYANHAAQALFERGLNLLAGCPIYQFITSSSLDMDRLKHSVQFGESYSDSEVDITFVDGRHTQADMSVTNMFDGKQTCLLLEIRLIEQQKKISQENHQWAQQQAAKELVRGLAHEIKNPLGGIRGAAQLLAKELPSPDLKEFTTVIIEQSDRLRNLVDRLLGPNVRPKFHWYNVHEVLEKVCTLVDLDPSHKISIRRDYDPSIPDVYLDQDMIQQATLNIVRNSVQVLMQHPEIKGLIKIVTRIERRVIIHGACYPLCVKVSIIDNGPGIPTELKDTLFYPMVTTKKDGSGLGLSISQTLVGHHRGKIEVESWQGRTEFTLYLPIERKEPQK</sequence>
<evidence type="ECO:0000256" key="7">
    <source>
        <dbReference type="ARBA" id="ARBA00022801"/>
    </source>
</evidence>
<evidence type="ECO:0000256" key="1">
    <source>
        <dbReference type="ARBA" id="ARBA00000085"/>
    </source>
</evidence>
<gene>
    <name evidence="16" type="primary">glnL</name>
    <name evidence="16" type="ORF">L0668_11155</name>
</gene>
<dbReference type="InterPro" id="IPR036097">
    <property type="entry name" value="HisK_dim/P_sf"/>
</dbReference>
<dbReference type="InterPro" id="IPR000014">
    <property type="entry name" value="PAS"/>
</dbReference>
<keyword evidence="7" id="KW-0378">Hydrolase</keyword>
<dbReference type="InterPro" id="IPR005467">
    <property type="entry name" value="His_kinase_dom"/>
</dbReference>